<accession>A0A1M6RF16</accession>
<organism evidence="1 2">
    <name type="scientific">Thermocrinis minervae</name>
    <dbReference type="NCBI Taxonomy" id="381751"/>
    <lineage>
        <taxon>Bacteria</taxon>
        <taxon>Pseudomonadati</taxon>
        <taxon>Aquificota</taxon>
        <taxon>Aquificia</taxon>
        <taxon>Aquificales</taxon>
        <taxon>Aquificaceae</taxon>
        <taxon>Thermocrinis</taxon>
    </lineage>
</organism>
<dbReference type="EMBL" id="LT670846">
    <property type="protein sequence ID" value="SHK30978.1"/>
    <property type="molecule type" value="Genomic_DNA"/>
</dbReference>
<sequence length="99" mass="11815">MKGFTQAGKDKGDLEKELENLIVSIKTTIRMYSASIEDLTEEELRCDLEEYQRQYKEQVKPIVDRAFLTRNEKLMKMAKEYENLHLKLIELIKQRLDTF</sequence>
<dbReference type="AlphaFoldDB" id="A0A1M6RF16"/>
<name>A0A1M6RF16_9AQUI</name>
<gene>
    <name evidence="1" type="ORF">SAMN05444391_0621</name>
</gene>
<dbReference type="RefSeq" id="WP_079653778.1">
    <property type="nucleotide sequence ID" value="NZ_LT670846.1"/>
</dbReference>
<reference evidence="1 2" key="1">
    <citation type="submission" date="2016-11" db="EMBL/GenBank/DDBJ databases">
        <authorList>
            <person name="Jaros S."/>
            <person name="Januszkiewicz K."/>
            <person name="Wedrychowicz H."/>
        </authorList>
    </citation>
    <scope>NUCLEOTIDE SEQUENCE [LARGE SCALE GENOMIC DNA]</scope>
    <source>
        <strain evidence="1 2">DSM 19557</strain>
    </source>
</reference>
<dbReference type="STRING" id="381751.SAMN05444391_0621"/>
<keyword evidence="2" id="KW-1185">Reference proteome</keyword>
<evidence type="ECO:0000313" key="1">
    <source>
        <dbReference type="EMBL" id="SHK30978.1"/>
    </source>
</evidence>
<protein>
    <submittedName>
        <fullName evidence="1">Uncharacterized protein</fullName>
    </submittedName>
</protein>
<evidence type="ECO:0000313" key="2">
    <source>
        <dbReference type="Proteomes" id="UP000189810"/>
    </source>
</evidence>
<dbReference type="OrthoDB" id="15326at2"/>
<dbReference type="Proteomes" id="UP000189810">
    <property type="component" value="Chromosome I"/>
</dbReference>
<proteinExistence type="predicted"/>